<dbReference type="HOGENOM" id="CLU_1994101_0_0_1"/>
<accession>A0A0D0A259</accession>
<feature type="compositionally biased region" description="Low complexity" evidence="1">
    <location>
        <begin position="10"/>
        <end position="21"/>
    </location>
</feature>
<reference evidence="3" key="2">
    <citation type="submission" date="2015-01" db="EMBL/GenBank/DDBJ databases">
        <title>Evolutionary Origins and Diversification of the Mycorrhizal Mutualists.</title>
        <authorList>
            <consortium name="DOE Joint Genome Institute"/>
            <consortium name="Mycorrhizal Genomics Consortium"/>
            <person name="Kohler A."/>
            <person name="Kuo A."/>
            <person name="Nagy L.G."/>
            <person name="Floudas D."/>
            <person name="Copeland A."/>
            <person name="Barry K.W."/>
            <person name="Cichocki N."/>
            <person name="Veneault-Fourrey C."/>
            <person name="LaButti K."/>
            <person name="Lindquist E.A."/>
            <person name="Lipzen A."/>
            <person name="Lundell T."/>
            <person name="Morin E."/>
            <person name="Murat C."/>
            <person name="Riley R."/>
            <person name="Ohm R."/>
            <person name="Sun H."/>
            <person name="Tunlid A."/>
            <person name="Henrissat B."/>
            <person name="Grigoriev I.V."/>
            <person name="Hibbett D.S."/>
            <person name="Martin F."/>
        </authorList>
    </citation>
    <scope>NUCLEOTIDE SEQUENCE [LARGE SCALE GENOMIC DNA]</scope>
    <source>
        <strain evidence="3">UH-Slu-Lm8-n1</strain>
    </source>
</reference>
<organism evidence="2 3">
    <name type="scientific">Suillus luteus UH-Slu-Lm8-n1</name>
    <dbReference type="NCBI Taxonomy" id="930992"/>
    <lineage>
        <taxon>Eukaryota</taxon>
        <taxon>Fungi</taxon>
        <taxon>Dikarya</taxon>
        <taxon>Basidiomycota</taxon>
        <taxon>Agaricomycotina</taxon>
        <taxon>Agaricomycetes</taxon>
        <taxon>Agaricomycetidae</taxon>
        <taxon>Boletales</taxon>
        <taxon>Suillineae</taxon>
        <taxon>Suillaceae</taxon>
        <taxon>Suillus</taxon>
    </lineage>
</organism>
<keyword evidence="3" id="KW-1185">Reference proteome</keyword>
<name>A0A0D0A259_9AGAM</name>
<dbReference type="AlphaFoldDB" id="A0A0D0A259"/>
<feature type="region of interest" description="Disordered" evidence="1">
    <location>
        <begin position="1"/>
        <end position="33"/>
    </location>
</feature>
<dbReference type="Proteomes" id="UP000054485">
    <property type="component" value="Unassembled WGS sequence"/>
</dbReference>
<proteinExistence type="predicted"/>
<reference evidence="2 3" key="1">
    <citation type="submission" date="2014-04" db="EMBL/GenBank/DDBJ databases">
        <authorList>
            <consortium name="DOE Joint Genome Institute"/>
            <person name="Kuo A."/>
            <person name="Ruytinx J."/>
            <person name="Rineau F."/>
            <person name="Colpaert J."/>
            <person name="Kohler A."/>
            <person name="Nagy L.G."/>
            <person name="Floudas D."/>
            <person name="Copeland A."/>
            <person name="Barry K.W."/>
            <person name="Cichocki N."/>
            <person name="Veneault-Fourrey C."/>
            <person name="LaButti K."/>
            <person name="Lindquist E.A."/>
            <person name="Lipzen A."/>
            <person name="Lundell T."/>
            <person name="Morin E."/>
            <person name="Murat C."/>
            <person name="Sun H."/>
            <person name="Tunlid A."/>
            <person name="Henrissat B."/>
            <person name="Grigoriev I.V."/>
            <person name="Hibbett D.S."/>
            <person name="Martin F."/>
            <person name="Nordberg H.P."/>
            <person name="Cantor M.N."/>
            <person name="Hua S.X."/>
        </authorList>
    </citation>
    <scope>NUCLEOTIDE SEQUENCE [LARGE SCALE GENOMIC DNA]</scope>
    <source>
        <strain evidence="2 3">UH-Slu-Lm8-n1</strain>
    </source>
</reference>
<evidence type="ECO:0000313" key="2">
    <source>
        <dbReference type="EMBL" id="KIK32264.1"/>
    </source>
</evidence>
<protein>
    <submittedName>
        <fullName evidence="2">Uncharacterized protein</fullName>
    </submittedName>
</protein>
<gene>
    <name evidence="2" type="ORF">CY34DRAFT_165218</name>
</gene>
<sequence>MESMSDKQADSSAQQDQAVAARGSEVRTVQEQTSTPMAAVDFHFVCLRCTSDKASRAADDHHNNSIPGGQIRAQLRPSVVIGYVINAPSRLLSATGHPLARTHIYLCTYSLVIHMYFQLTPNFHH</sequence>
<dbReference type="EMBL" id="KN836313">
    <property type="protein sequence ID" value="KIK32264.1"/>
    <property type="molecule type" value="Genomic_DNA"/>
</dbReference>
<evidence type="ECO:0000256" key="1">
    <source>
        <dbReference type="SAM" id="MobiDB-lite"/>
    </source>
</evidence>
<dbReference type="InParanoid" id="A0A0D0A259"/>
<evidence type="ECO:0000313" key="3">
    <source>
        <dbReference type="Proteomes" id="UP000054485"/>
    </source>
</evidence>